<evidence type="ECO:0000313" key="2">
    <source>
        <dbReference type="Proteomes" id="UP001194580"/>
    </source>
</evidence>
<evidence type="ECO:0008006" key="3">
    <source>
        <dbReference type="Google" id="ProtNLM"/>
    </source>
</evidence>
<comment type="caution">
    <text evidence="1">The sequence shown here is derived from an EMBL/GenBank/DDBJ whole genome shotgun (WGS) entry which is preliminary data.</text>
</comment>
<dbReference type="AlphaFoldDB" id="A0AAD4DIM0"/>
<dbReference type="InterPro" id="IPR032675">
    <property type="entry name" value="LRR_dom_sf"/>
</dbReference>
<sequence length="668" mass="76421">MPLVKKRLFRIRSTPPTTTPENLHQHQVFPLHIPELLELTLSSFSDHQLRLAAQVCRQWRAIAVQLLDRKIDWTLARADGNGQGDINWTRQPDTPERWRQLTRGKQWRVCTRDDTIQSLIEPRYEFRPESWNALTGTLREITRNPSAQQKGMELQLACLFDLQTNLLPLLSIVGSSLVSLVVDQAARRPVALESVMGLCPRLLHLSIASCWPFLINDDDSTLLDSEQEPLLSSSPSPHVHSGTFVLRSLVMSGILLRKSALLRVLRRCPDLRELRLSRFETVPAIPSSLRVIMGRATAASTMEFFESIAESCPQLQSLQFSKAFEMEPRNRAYTLEYHKRIAGLFPAATQWTFQVNDLYGMQPFNQKHFLGREHANLTTLVIEGPLLEAKYADDRLNSFLTCSSSSAHKLIHLRVTSVAISIWWWDLELREGHSQPPSKQTEPLQNGFFCAAIWRCRSLKTLHVRLKGKDDQKLGRTSMRIMCGYVSKVLPELEDLVLEKTLMDFEMDSGLCLLTRLGRLKRLTVAGLAYGKIVSGCLDWLAKDWARTSRGKKQLLNEWRLSRPGQIEETVAHAPFRSSEDPKPGDSVRDYMVDGIDMRYIGQVRDIVEVVKERLADGGMCWPQMEFLQLKIGNDRRQKQDGLVLEAKMREMRPEIEFELVRRCASFS</sequence>
<proteinExistence type="predicted"/>
<dbReference type="Proteomes" id="UP001194580">
    <property type="component" value="Unassembled WGS sequence"/>
</dbReference>
<dbReference type="Gene3D" id="3.80.10.10">
    <property type="entry name" value="Ribonuclease Inhibitor"/>
    <property type="match status" value="1"/>
</dbReference>
<organism evidence="1 2">
    <name type="scientific">Linnemannia exigua</name>
    <dbReference type="NCBI Taxonomy" id="604196"/>
    <lineage>
        <taxon>Eukaryota</taxon>
        <taxon>Fungi</taxon>
        <taxon>Fungi incertae sedis</taxon>
        <taxon>Mucoromycota</taxon>
        <taxon>Mortierellomycotina</taxon>
        <taxon>Mortierellomycetes</taxon>
        <taxon>Mortierellales</taxon>
        <taxon>Mortierellaceae</taxon>
        <taxon>Linnemannia</taxon>
    </lineage>
</organism>
<gene>
    <name evidence="1" type="ORF">BGZ95_005225</name>
</gene>
<name>A0AAD4DIM0_9FUNG</name>
<dbReference type="PANTHER" id="PTHR38926">
    <property type="entry name" value="F-BOX DOMAIN CONTAINING PROTEIN, EXPRESSED"/>
    <property type="match status" value="1"/>
</dbReference>
<protein>
    <recommendedName>
        <fullName evidence="3">F-box domain-containing protein</fullName>
    </recommendedName>
</protein>
<keyword evidence="2" id="KW-1185">Reference proteome</keyword>
<dbReference type="SUPFAM" id="SSF52047">
    <property type="entry name" value="RNI-like"/>
    <property type="match status" value="1"/>
</dbReference>
<reference evidence="1" key="1">
    <citation type="journal article" date="2020" name="Fungal Divers.">
        <title>Resolving the Mortierellaceae phylogeny through synthesis of multi-gene phylogenetics and phylogenomics.</title>
        <authorList>
            <person name="Vandepol N."/>
            <person name="Liber J."/>
            <person name="Desiro A."/>
            <person name="Na H."/>
            <person name="Kennedy M."/>
            <person name="Barry K."/>
            <person name="Grigoriev I.V."/>
            <person name="Miller A.N."/>
            <person name="O'Donnell K."/>
            <person name="Stajich J.E."/>
            <person name="Bonito G."/>
        </authorList>
    </citation>
    <scope>NUCLEOTIDE SEQUENCE</scope>
    <source>
        <strain evidence="1">NRRL 28262</strain>
    </source>
</reference>
<dbReference type="PANTHER" id="PTHR38926:SF5">
    <property type="entry name" value="F-BOX AND LEUCINE-RICH REPEAT PROTEIN 6"/>
    <property type="match status" value="1"/>
</dbReference>
<evidence type="ECO:0000313" key="1">
    <source>
        <dbReference type="EMBL" id="KAG0277847.1"/>
    </source>
</evidence>
<dbReference type="EMBL" id="JAAAIL010000241">
    <property type="protein sequence ID" value="KAG0277847.1"/>
    <property type="molecule type" value="Genomic_DNA"/>
</dbReference>
<accession>A0AAD4DIM0</accession>